<reference evidence="6" key="2">
    <citation type="submission" date="2020-04" db="EMBL/GenBank/DDBJ databases">
        <authorList>
            <consortium name="NCBI Genome Project"/>
        </authorList>
    </citation>
    <scope>NUCLEOTIDE SEQUENCE</scope>
    <source>
        <strain evidence="6">CBS 781.70</strain>
    </source>
</reference>
<reference evidence="4 6" key="1">
    <citation type="submission" date="2020-01" db="EMBL/GenBank/DDBJ databases">
        <authorList>
            <consortium name="DOE Joint Genome Institute"/>
            <person name="Haridas S."/>
            <person name="Albert R."/>
            <person name="Binder M."/>
            <person name="Bloem J."/>
            <person name="Labutti K."/>
            <person name="Salamov A."/>
            <person name="Andreopoulos B."/>
            <person name="Baker S.E."/>
            <person name="Barry K."/>
            <person name="Bills G."/>
            <person name="Bluhm B.H."/>
            <person name="Cannon C."/>
            <person name="Castanera R."/>
            <person name="Culley D.E."/>
            <person name="Daum C."/>
            <person name="Ezra D."/>
            <person name="Gonzalez J.B."/>
            <person name="Henrissat B."/>
            <person name="Kuo A."/>
            <person name="Liang C."/>
            <person name="Lipzen A."/>
            <person name="Lutzoni F."/>
            <person name="Magnuson J."/>
            <person name="Mondo S."/>
            <person name="Nolan M."/>
            <person name="Ohm R."/>
            <person name="Pangilinan J."/>
            <person name="Park H.-J."/>
            <person name="Ramirez L."/>
            <person name="Alfaro M."/>
            <person name="Sun H."/>
            <person name="Tritt A."/>
            <person name="Yoshinaga Y."/>
            <person name="Zwiers L.-H."/>
            <person name="Turgeon B.G."/>
            <person name="Goodwin S.B."/>
            <person name="Spatafora J.W."/>
            <person name="Crous P.W."/>
            <person name="Grigoriev I.V."/>
        </authorList>
    </citation>
    <scope>NUCLEOTIDE SEQUENCE</scope>
    <source>
        <strain evidence="4 6">CBS 781.70</strain>
    </source>
</reference>
<dbReference type="GeneID" id="54423152"/>
<dbReference type="SUPFAM" id="SSF56801">
    <property type="entry name" value="Acetyl-CoA synthetase-like"/>
    <property type="match status" value="1"/>
</dbReference>
<dbReference type="Proteomes" id="UP000504638">
    <property type="component" value="Unplaced"/>
</dbReference>
<dbReference type="OrthoDB" id="1700726at2759"/>
<dbReference type="PANTHER" id="PTHR43272">
    <property type="entry name" value="LONG-CHAIN-FATTY-ACID--COA LIGASE"/>
    <property type="match status" value="1"/>
</dbReference>
<keyword evidence="1" id="KW-0547">Nucleotide-binding</keyword>
<keyword evidence="5" id="KW-1185">Reference proteome</keyword>
<sequence>MFGVHNPAIENAKAFQAPPKPGAPYSVPIAGTARPGRTPIYRHFRFQDKLLETFDPEVRTIHDSFEVSSKLYPTNRCLGYRPWDPKSRTFGDYLWESYKQIAERRNNFGSGIVQLHKELGVTDAKYGVGLFCNNRPEWQITDLGCMSQGLYTVSIYDTLGPSATEYIINHASLNCVVTSLNHIPALLQIKASADLPQFRLIISLEPLDTGDIPGHSKRDILAAFASKVGIKIITMAEVEALGALKPLAPNPPAPTDLITINYTSGTTGDPKGVMLTHSAAVSATAASMTSVEQSPQDIICSFLPLAHIYQRIGEHCALWAGAAIGYFHGNVAELVDDLKLIRPTAFSGVPRLYNRFGSAIKAASVQAPGFRGTLSNYVINTKTANLARPEGGKDGEPTNKHAVWDRVWGRKVAAALGLDRCRTMISGSAPIDPTLHQFLRVVFANNFLQGYGLTETYACSLIQVPGDLSAGNCGAVSPCIEAVLRDVEDMGYTTADKPHPRGELWLRGNSRLVAYYKNDAETAKAIDEDGWFRTGDICEIDSRGRFKVIDRAKNVLKLAQGEYVSPERIENVFLANLGWLMTAFVHGDSTESSLVGIFGVDPAPFAAWASAALKENISGEDINALRGTLKRPDVREKVVAELRKVARKSKLNRFEECKGVRLHLEPFTVDNGLLTPTLKLKRPQTAKTFRTDIDDMYAEIAAEDAKKPQKLLAKL</sequence>
<dbReference type="InterPro" id="IPR000873">
    <property type="entry name" value="AMP-dep_synth/lig_dom"/>
</dbReference>
<dbReference type="PROSITE" id="PS00455">
    <property type="entry name" value="AMP_BINDING"/>
    <property type="match status" value="1"/>
</dbReference>
<name>A0A6G1FZ48_9PEZI</name>
<dbReference type="InterPro" id="IPR020845">
    <property type="entry name" value="AMP-binding_CS"/>
</dbReference>
<accession>A0A6G1FZ48</accession>
<evidence type="ECO:0000313" key="4">
    <source>
        <dbReference type="EMBL" id="KAF1811064.1"/>
    </source>
</evidence>
<dbReference type="EMBL" id="ML975163">
    <property type="protein sequence ID" value="KAF1811064.1"/>
    <property type="molecule type" value="Genomic_DNA"/>
</dbReference>
<evidence type="ECO:0000256" key="1">
    <source>
        <dbReference type="ARBA" id="ARBA00022741"/>
    </source>
</evidence>
<dbReference type="Gene3D" id="3.40.50.12780">
    <property type="entry name" value="N-terminal domain of ligase-like"/>
    <property type="match status" value="1"/>
</dbReference>
<dbReference type="AlphaFoldDB" id="A0A6G1FZ48"/>
<dbReference type="GO" id="GO:0005783">
    <property type="term" value="C:endoplasmic reticulum"/>
    <property type="evidence" value="ECO:0007669"/>
    <property type="project" value="TreeGrafter"/>
</dbReference>
<protein>
    <submittedName>
        <fullName evidence="4 6">Long-chain-fatty-acid-CoA ligase/ protein binding protein</fullName>
    </submittedName>
</protein>
<feature type="domain" description="AMP-dependent synthetase/ligase" evidence="3">
    <location>
        <begin position="91"/>
        <end position="515"/>
    </location>
</feature>
<keyword evidence="4 6" id="KW-0436">Ligase</keyword>
<evidence type="ECO:0000256" key="2">
    <source>
        <dbReference type="ARBA" id="ARBA00022840"/>
    </source>
</evidence>
<keyword evidence="2" id="KW-0067">ATP-binding</keyword>
<dbReference type="PANTHER" id="PTHR43272:SF33">
    <property type="entry name" value="AMP-BINDING DOMAIN-CONTAINING PROTEIN-RELATED"/>
    <property type="match status" value="1"/>
</dbReference>
<dbReference type="RefSeq" id="XP_033532695.1">
    <property type="nucleotide sequence ID" value="XM_033682582.1"/>
</dbReference>
<dbReference type="GO" id="GO:0005524">
    <property type="term" value="F:ATP binding"/>
    <property type="evidence" value="ECO:0007669"/>
    <property type="project" value="UniProtKB-KW"/>
</dbReference>
<organism evidence="4">
    <name type="scientific">Eremomyces bilateralis CBS 781.70</name>
    <dbReference type="NCBI Taxonomy" id="1392243"/>
    <lineage>
        <taxon>Eukaryota</taxon>
        <taxon>Fungi</taxon>
        <taxon>Dikarya</taxon>
        <taxon>Ascomycota</taxon>
        <taxon>Pezizomycotina</taxon>
        <taxon>Dothideomycetes</taxon>
        <taxon>Dothideomycetes incertae sedis</taxon>
        <taxon>Eremomycetales</taxon>
        <taxon>Eremomycetaceae</taxon>
        <taxon>Eremomyces</taxon>
    </lineage>
</organism>
<dbReference type="GO" id="GO:0016020">
    <property type="term" value="C:membrane"/>
    <property type="evidence" value="ECO:0007669"/>
    <property type="project" value="TreeGrafter"/>
</dbReference>
<dbReference type="InterPro" id="IPR042099">
    <property type="entry name" value="ANL_N_sf"/>
</dbReference>
<gene>
    <name evidence="4 6" type="ORF">P152DRAFT_508361</name>
</gene>
<evidence type="ECO:0000259" key="3">
    <source>
        <dbReference type="Pfam" id="PF00501"/>
    </source>
</evidence>
<evidence type="ECO:0000313" key="6">
    <source>
        <dbReference type="RefSeq" id="XP_033532695.1"/>
    </source>
</evidence>
<reference evidence="6" key="3">
    <citation type="submission" date="2025-04" db="UniProtKB">
        <authorList>
            <consortium name="RefSeq"/>
        </authorList>
    </citation>
    <scope>IDENTIFICATION</scope>
    <source>
        <strain evidence="6">CBS 781.70</strain>
    </source>
</reference>
<evidence type="ECO:0000313" key="5">
    <source>
        <dbReference type="Proteomes" id="UP000504638"/>
    </source>
</evidence>
<dbReference type="GO" id="GO:0004467">
    <property type="term" value="F:long-chain fatty acid-CoA ligase activity"/>
    <property type="evidence" value="ECO:0007669"/>
    <property type="project" value="TreeGrafter"/>
</dbReference>
<dbReference type="Pfam" id="PF00501">
    <property type="entry name" value="AMP-binding"/>
    <property type="match status" value="1"/>
</dbReference>
<proteinExistence type="predicted"/>